<feature type="binding site" evidence="12">
    <location>
        <position position="444"/>
    </location>
    <ligand>
        <name>Ca(2+)</name>
        <dbReference type="ChEBI" id="CHEBI:29108"/>
    </ligand>
</feature>
<keyword evidence="9" id="KW-0698">rRNA processing</keyword>
<evidence type="ECO:0000256" key="4">
    <source>
        <dbReference type="ARBA" id="ARBA00022759"/>
    </source>
</evidence>
<feature type="active site" description="Proton acceptor" evidence="10">
    <location>
        <position position="369"/>
    </location>
</feature>
<dbReference type="HAMAP" id="MF_01491">
    <property type="entry name" value="RNase_J_bact"/>
    <property type="match status" value="1"/>
</dbReference>
<comment type="subcellular location">
    <subcellularLocation>
        <location evidence="9">Cytoplasm</location>
    </subcellularLocation>
</comment>
<dbReference type="InterPro" id="IPR004613">
    <property type="entry name" value="RNase_J"/>
</dbReference>
<evidence type="ECO:0000256" key="3">
    <source>
        <dbReference type="ARBA" id="ARBA00022723"/>
    </source>
</evidence>
<comment type="caution">
    <text evidence="9">Lacks conserved residue(s) required for the propagation of feature annotation.</text>
</comment>
<feature type="binding site" evidence="12">
    <location>
        <position position="78"/>
    </location>
    <ligand>
        <name>Zn(2+)</name>
        <dbReference type="ChEBI" id="CHEBI:29105"/>
        <label>2</label>
        <note>catalytic</note>
    </ligand>
</feature>
<evidence type="ECO:0000256" key="9">
    <source>
        <dbReference type="HAMAP-Rule" id="MF_01491"/>
    </source>
</evidence>
<evidence type="ECO:0000256" key="12">
    <source>
        <dbReference type="PIRSR" id="PIRSR004803-3"/>
    </source>
</evidence>
<comment type="function">
    <text evidence="9">An RNase that has 5'-3' exonuclease and possibly endonuclease activity. Involved in maturation of rRNA and in some organisms also mRNA maturation and/or decay.</text>
</comment>
<protein>
    <recommendedName>
        <fullName evidence="9">Ribonuclease J</fullName>
        <shortName evidence="9">RNase J</shortName>
        <ecNumber evidence="9">3.1.-.-</ecNumber>
    </recommendedName>
</protein>
<evidence type="ECO:0000313" key="14">
    <source>
        <dbReference type="EMBL" id="OGE36086.1"/>
    </source>
</evidence>
<evidence type="ECO:0000313" key="15">
    <source>
        <dbReference type="Proteomes" id="UP000176405"/>
    </source>
</evidence>
<feature type="binding site" evidence="12">
    <location>
        <position position="51"/>
    </location>
    <ligand>
        <name>Ca(2+)</name>
        <dbReference type="ChEBI" id="CHEBI:29108"/>
    </ligand>
</feature>
<dbReference type="Gene3D" id="3.40.50.10710">
    <property type="entry name" value="Metallo-hydrolase/oxidoreductase"/>
    <property type="match status" value="1"/>
</dbReference>
<comment type="similarity">
    <text evidence="9">Belongs to the metallo-beta-lactamase superfamily. RNA-metabolizing metallo-beta-lactamase-like family. Bacterial RNase J subfamily.</text>
</comment>
<dbReference type="Pfam" id="PF00753">
    <property type="entry name" value="Lactamase_B"/>
    <property type="match status" value="1"/>
</dbReference>
<dbReference type="Pfam" id="PF07521">
    <property type="entry name" value="RMMBL"/>
    <property type="match status" value="1"/>
</dbReference>
<proteinExistence type="inferred from homology"/>
<organism evidence="14 15">
    <name type="scientific">Candidatus Daviesbacteria bacterium RIFCSPHIGHO2_12_FULL_43_11</name>
    <dbReference type="NCBI Taxonomy" id="1797780"/>
    <lineage>
        <taxon>Bacteria</taxon>
        <taxon>Candidatus Daviesiibacteriota</taxon>
    </lineage>
</organism>
<dbReference type="GO" id="GO:0006364">
    <property type="term" value="P:rRNA processing"/>
    <property type="evidence" value="ECO:0007669"/>
    <property type="project" value="UniProtKB-UniRule"/>
</dbReference>
<feature type="domain" description="Metallo-beta-lactamase" evidence="13">
    <location>
        <begin position="21"/>
        <end position="215"/>
    </location>
</feature>
<dbReference type="InterPro" id="IPR041636">
    <property type="entry name" value="RNase_J_C"/>
</dbReference>
<keyword evidence="8 9" id="KW-0694">RNA-binding</keyword>
<dbReference type="InterPro" id="IPR055132">
    <property type="entry name" value="RNase_J_b_CASP"/>
</dbReference>
<dbReference type="InterPro" id="IPR036866">
    <property type="entry name" value="RibonucZ/Hydroxyglut_hydro"/>
</dbReference>
<dbReference type="Gene3D" id="3.60.15.10">
    <property type="entry name" value="Ribonuclease Z/Hydroxyacylglutathione hydrolase-like"/>
    <property type="match status" value="1"/>
</dbReference>
<keyword evidence="12" id="KW-0106">Calcium</keyword>
<dbReference type="GO" id="GO:0004534">
    <property type="term" value="F:5'-3' RNA exonuclease activity"/>
    <property type="evidence" value="ECO:0007669"/>
    <property type="project" value="UniProtKB-UniRule"/>
</dbReference>
<name>A0A1F5K569_9BACT</name>
<feature type="binding site" evidence="12">
    <location>
        <position position="76"/>
    </location>
    <ligand>
        <name>Zn(2+)</name>
        <dbReference type="ChEBI" id="CHEBI:29105"/>
        <label>1</label>
        <note>catalytic</note>
    </ligand>
</feature>
<keyword evidence="3 12" id="KW-0479">Metal-binding</keyword>
<comment type="cofactor">
    <cofactor evidence="12">
        <name>Ca(2+)</name>
        <dbReference type="ChEBI" id="CHEBI:29108"/>
    </cofactor>
    <text evidence="12">Binds 1 Ca(2+) cation per subunit. Seen in 1 crystal structure, it is not clear if it is physiologically important.</text>
</comment>
<evidence type="ECO:0000256" key="1">
    <source>
        <dbReference type="ARBA" id="ARBA00022490"/>
    </source>
</evidence>
<evidence type="ECO:0000256" key="11">
    <source>
        <dbReference type="PIRSR" id="PIRSR004803-2"/>
    </source>
</evidence>
<keyword evidence="7 9" id="KW-0269">Exonuclease</keyword>
<evidence type="ECO:0000259" key="13">
    <source>
        <dbReference type="SMART" id="SM00849"/>
    </source>
</evidence>
<dbReference type="InterPro" id="IPR030854">
    <property type="entry name" value="RNase_J_bac"/>
</dbReference>
<evidence type="ECO:0000256" key="7">
    <source>
        <dbReference type="ARBA" id="ARBA00022839"/>
    </source>
</evidence>
<dbReference type="STRING" id="1797780.A3E45_03945"/>
<dbReference type="EMBL" id="MFDH01000017">
    <property type="protein sequence ID" value="OGE36086.1"/>
    <property type="molecule type" value="Genomic_DNA"/>
</dbReference>
<accession>A0A1F5K569</accession>
<dbReference type="Pfam" id="PF17770">
    <property type="entry name" value="RNase_J_C"/>
    <property type="match status" value="1"/>
</dbReference>
<dbReference type="Gene3D" id="3.10.20.580">
    <property type="match status" value="1"/>
</dbReference>
<keyword evidence="2 9" id="KW-0540">Nuclease</keyword>
<feature type="binding site" evidence="11">
    <location>
        <begin position="232"/>
        <end position="234"/>
    </location>
    <ligand>
        <name>substrate</name>
    </ligand>
</feature>
<comment type="cofactor">
    <cofactor evidence="12">
        <name>Zn(2+)</name>
        <dbReference type="ChEBI" id="CHEBI:29105"/>
    </cofactor>
    <text evidence="12">Binds 2 Zn(2+) ions per subunit. It is not clear if Zn(2+) or Mg(2+) is physiologically important.</text>
</comment>
<dbReference type="Proteomes" id="UP000176405">
    <property type="component" value="Unassembled WGS sequence"/>
</dbReference>
<feature type="binding site" evidence="12">
    <location>
        <position position="141"/>
    </location>
    <ligand>
        <name>Zn(2+)</name>
        <dbReference type="ChEBI" id="CHEBI:29105"/>
        <label>1</label>
        <note>catalytic</note>
    </ligand>
</feature>
<dbReference type="InterPro" id="IPR042173">
    <property type="entry name" value="RNase_J_2"/>
</dbReference>
<dbReference type="GO" id="GO:0005737">
    <property type="term" value="C:cytoplasm"/>
    <property type="evidence" value="ECO:0007669"/>
    <property type="project" value="UniProtKB-SubCell"/>
</dbReference>
<dbReference type="Pfam" id="PF22505">
    <property type="entry name" value="RNase_J_b_CASP"/>
    <property type="match status" value="1"/>
</dbReference>
<dbReference type="NCBIfam" id="TIGR00649">
    <property type="entry name" value="MG423"/>
    <property type="match status" value="1"/>
</dbReference>
<dbReference type="GO" id="GO:0008270">
    <property type="term" value="F:zinc ion binding"/>
    <property type="evidence" value="ECO:0007669"/>
    <property type="project" value="InterPro"/>
</dbReference>
<reference evidence="14 15" key="1">
    <citation type="journal article" date="2016" name="Nat. Commun.">
        <title>Thousands of microbial genomes shed light on interconnected biogeochemical processes in an aquifer system.</title>
        <authorList>
            <person name="Anantharaman K."/>
            <person name="Brown C.T."/>
            <person name="Hug L.A."/>
            <person name="Sharon I."/>
            <person name="Castelle C.J."/>
            <person name="Probst A.J."/>
            <person name="Thomas B.C."/>
            <person name="Singh A."/>
            <person name="Wilkins M.J."/>
            <person name="Karaoz U."/>
            <person name="Brodie E.L."/>
            <person name="Williams K.H."/>
            <person name="Hubbard S.S."/>
            <person name="Banfield J.F."/>
        </authorList>
    </citation>
    <scope>NUCLEOTIDE SEQUENCE [LARGE SCALE GENOMIC DNA]</scope>
</reference>
<dbReference type="CDD" id="cd07714">
    <property type="entry name" value="RNaseJ_MBL-fold"/>
    <property type="match status" value="1"/>
</dbReference>
<sequence>MKPSKFGNLRLIPLGGVGDVTKNMYVYEYGQDIIIVDCGIGFPDEDMPGIDLVIPDVTYLKDKKHMIRGIIVTHPHDDHIGGLPYIWPELRCPIFAQRLAAGFIKNKFNEAKLPKDSIKNVDLSTQLKLGAFSVSFYGVSHSVPDATGLVIETPVGRIIHQADFKLDWTPVVGNPTEVGKIAQVGDKGVLLMLSDALRAEKQGYNLSEKTIQPAFERIEGATSGKVLITMASSNIGRIQQAINVAVGAGRKVALVGRSMEGNFQVARDLGYLDVPPGLIIAPDEIKRFPDNKLLLIVAGSQGQPGSALSRIANNDHKFVFLKKDDGVVFSADPIPSSESAQHALIDKLSKFGADVYYTALGDALHISGHAAAEELKVMINLVRPKYLIPIGATFRQMKAFSNLAQEMGWGEDKVLLLEDGQIVNISPGKVEANGRIETRNIYIDGLGIGDVGNIVLRDRKVMAEEGIVLVVVPVDARTSQLAGEPDIVSRGFVFEKESEGLLNGAKNVVKSVLADHPDSILDWRFTRRHIEENLERYFYEETQRRPMVLPVIVEV</sequence>
<dbReference type="InterPro" id="IPR011108">
    <property type="entry name" value="RMMBL"/>
</dbReference>
<keyword evidence="4 9" id="KW-0255">Endonuclease</keyword>
<dbReference type="PANTHER" id="PTHR43694:SF1">
    <property type="entry name" value="RIBONUCLEASE J"/>
    <property type="match status" value="1"/>
</dbReference>
<dbReference type="GO" id="GO:0004521">
    <property type="term" value="F:RNA endonuclease activity"/>
    <property type="evidence" value="ECO:0007669"/>
    <property type="project" value="UniProtKB-UniRule"/>
</dbReference>
<feature type="binding site" evidence="11">
    <location>
        <begin position="365"/>
        <end position="369"/>
    </location>
    <ligand>
        <name>substrate</name>
    </ligand>
</feature>
<dbReference type="SMART" id="SM00849">
    <property type="entry name" value="Lactamase_B"/>
    <property type="match status" value="1"/>
</dbReference>
<feature type="binding site" evidence="12">
    <location>
        <position position="79"/>
    </location>
    <ligand>
        <name>Zn(2+)</name>
        <dbReference type="ChEBI" id="CHEBI:29105"/>
        <label>2</label>
        <note>catalytic</note>
    </ligand>
</feature>
<keyword evidence="6 12" id="KW-0862">Zinc</keyword>
<feature type="binding site" evidence="12">
    <location>
        <position position="163"/>
    </location>
    <ligand>
        <name>Zn(2+)</name>
        <dbReference type="ChEBI" id="CHEBI:29105"/>
        <label>1</label>
        <note>catalytic</note>
    </ligand>
</feature>
<evidence type="ECO:0000256" key="5">
    <source>
        <dbReference type="ARBA" id="ARBA00022801"/>
    </source>
</evidence>
<keyword evidence="1 9" id="KW-0963">Cytoplasm</keyword>
<dbReference type="PANTHER" id="PTHR43694">
    <property type="entry name" value="RIBONUCLEASE J"/>
    <property type="match status" value="1"/>
</dbReference>
<evidence type="ECO:0000256" key="2">
    <source>
        <dbReference type="ARBA" id="ARBA00022722"/>
    </source>
</evidence>
<evidence type="ECO:0000256" key="8">
    <source>
        <dbReference type="ARBA" id="ARBA00022884"/>
    </source>
</evidence>
<evidence type="ECO:0000256" key="10">
    <source>
        <dbReference type="PIRSR" id="PIRSR004803-1"/>
    </source>
</evidence>
<keyword evidence="5 9" id="KW-0378">Hydrolase</keyword>
<comment type="subunit">
    <text evidence="9">Homodimer, may be a subunit of the RNA degradosome.</text>
</comment>
<dbReference type="PIRSF" id="PIRSF004803">
    <property type="entry name" value="RnjA"/>
    <property type="match status" value="1"/>
</dbReference>
<dbReference type="SUPFAM" id="SSF56281">
    <property type="entry name" value="Metallo-hydrolase/oxidoreductase"/>
    <property type="match status" value="1"/>
</dbReference>
<dbReference type="GO" id="GO:0003723">
    <property type="term" value="F:RNA binding"/>
    <property type="evidence" value="ECO:0007669"/>
    <property type="project" value="UniProtKB-UniRule"/>
</dbReference>
<dbReference type="EC" id="3.1.-.-" evidence="9"/>
<feature type="active site" description="Proton donor" evidence="10">
    <location>
        <position position="195"/>
    </location>
</feature>
<evidence type="ECO:0000256" key="6">
    <source>
        <dbReference type="ARBA" id="ARBA00022833"/>
    </source>
</evidence>
<feature type="binding site" evidence="12">
    <location>
        <position position="49"/>
    </location>
    <ligand>
        <name>Ca(2+)</name>
        <dbReference type="ChEBI" id="CHEBI:29108"/>
    </ligand>
</feature>
<gene>
    <name evidence="9" type="primary">rnj</name>
    <name evidence="14" type="ORF">A3E45_03945</name>
</gene>
<feature type="binding site" evidence="12">
    <location>
        <position position="74"/>
    </location>
    <ligand>
        <name>Zn(2+)</name>
        <dbReference type="ChEBI" id="CHEBI:29105"/>
        <label>1</label>
        <note>catalytic</note>
    </ligand>
</feature>
<dbReference type="InterPro" id="IPR001279">
    <property type="entry name" value="Metallo-B-lactamas"/>
</dbReference>
<comment type="caution">
    <text evidence="14">The sequence shown here is derived from an EMBL/GenBank/DDBJ whole genome shotgun (WGS) entry which is preliminary data.</text>
</comment>
<dbReference type="AlphaFoldDB" id="A0A1F5K569"/>